<accession>A0AAW6Q7M6</accession>
<name>A0AAW6Q7M6_9PAST</name>
<reference evidence="3" key="1">
    <citation type="submission" date="2023-03" db="EMBL/GenBank/DDBJ databases">
        <title>Classification of Bisgaard taxon 6 and taxon 10 as Exercitatus varius gen. nov., spec. nov.</title>
        <authorList>
            <person name="Christensen H."/>
        </authorList>
    </citation>
    <scope>NUCLEOTIDE SEQUENCE</scope>
    <source>
        <strain evidence="3">86116</strain>
    </source>
</reference>
<evidence type="ECO:0000259" key="2">
    <source>
        <dbReference type="Pfam" id="PF23771"/>
    </source>
</evidence>
<comment type="caution">
    <text evidence="3">The sequence shown here is derived from an EMBL/GenBank/DDBJ whole genome shotgun (WGS) entry which is preliminary data.</text>
</comment>
<dbReference type="InterPro" id="IPR016868">
    <property type="entry name" value="Phage_B3_Orf5"/>
</dbReference>
<dbReference type="Proteomes" id="UP001214976">
    <property type="component" value="Unassembled WGS sequence"/>
</dbReference>
<gene>
    <name evidence="3" type="ORF">P7M15_02190</name>
</gene>
<dbReference type="EMBL" id="JARQTW010000002">
    <property type="protein sequence ID" value="MDG2949338.1"/>
    <property type="molecule type" value="Genomic_DNA"/>
</dbReference>
<evidence type="ECO:0000313" key="4">
    <source>
        <dbReference type="Proteomes" id="UP001214976"/>
    </source>
</evidence>
<feature type="domain" description="DUF2786" evidence="1">
    <location>
        <begin position="4"/>
        <end position="42"/>
    </location>
</feature>
<evidence type="ECO:0000313" key="3">
    <source>
        <dbReference type="EMBL" id="MDG2949338.1"/>
    </source>
</evidence>
<evidence type="ECO:0000259" key="1">
    <source>
        <dbReference type="Pfam" id="PF10979"/>
    </source>
</evidence>
<dbReference type="Pfam" id="PF23771">
    <property type="entry name" value="DUF7168"/>
    <property type="match status" value="1"/>
</dbReference>
<dbReference type="Pfam" id="PF10979">
    <property type="entry name" value="DUF2786"/>
    <property type="match status" value="1"/>
</dbReference>
<organism evidence="3 4">
    <name type="scientific">Exercitatus varius</name>
    <dbReference type="NCBI Taxonomy" id="67857"/>
    <lineage>
        <taxon>Bacteria</taxon>
        <taxon>Pseudomonadati</taxon>
        <taxon>Pseudomonadota</taxon>
        <taxon>Gammaproteobacteria</taxon>
        <taxon>Pasteurellales</taxon>
        <taxon>Pasteurellaceae</taxon>
        <taxon>Exercitatus</taxon>
    </lineage>
</organism>
<proteinExistence type="predicted"/>
<dbReference type="RefSeq" id="WP_317476598.1">
    <property type="nucleotide sequence ID" value="NZ_JARQTW010000002.1"/>
</dbReference>
<dbReference type="AlphaFoldDB" id="A0AAW6Q7M6"/>
<feature type="domain" description="DUF7168" evidence="2">
    <location>
        <begin position="59"/>
        <end position="184"/>
    </location>
</feature>
<dbReference type="InterPro" id="IPR055592">
    <property type="entry name" value="DUF7168"/>
</dbReference>
<dbReference type="InterPro" id="IPR024498">
    <property type="entry name" value="DUF2786"/>
</dbReference>
<dbReference type="PIRSF" id="PIRSF028111">
    <property type="entry name" value="UCP028111"/>
    <property type="match status" value="1"/>
</dbReference>
<protein>
    <submittedName>
        <fullName evidence="3">DUF2786 domain-containing protein</fullName>
    </submittedName>
</protein>
<sequence length="234" mass="26621">MKDKLLKKIKKLMALSQSSNPHEAAKALELAQKLMVENDLNQSDVLFSEYNGKQEFAINTPRYVHMLANVIEKSFGVEGYFSNADPEHGVGRSKFHIVFFGKDEAPAIASYCFDVLYRQLQKSRKEFNATQSKRLKRSTAIARADNFCEGWVSGVNEIVKNFVSTPKEKAEMQEQRKIFNETRKLTEGKVRESGKTHEFSDMSRQQGYELGKKAKLNHGLNGKETMKLGCKNES</sequence>